<proteinExistence type="predicted"/>
<organism evidence="1 2">
    <name type="scientific">Psilocybe cf. subviscida</name>
    <dbReference type="NCBI Taxonomy" id="2480587"/>
    <lineage>
        <taxon>Eukaryota</taxon>
        <taxon>Fungi</taxon>
        <taxon>Dikarya</taxon>
        <taxon>Basidiomycota</taxon>
        <taxon>Agaricomycotina</taxon>
        <taxon>Agaricomycetes</taxon>
        <taxon>Agaricomycetidae</taxon>
        <taxon>Agaricales</taxon>
        <taxon>Agaricineae</taxon>
        <taxon>Strophariaceae</taxon>
        <taxon>Psilocybe</taxon>
    </lineage>
</organism>
<gene>
    <name evidence="1" type="ORF">D9619_009319</name>
</gene>
<keyword evidence="2" id="KW-1185">Reference proteome</keyword>
<accession>A0A8H5BTT3</accession>
<sequence>MPNSTPRLYITFYEKTDVIRRAVTPLRSTYQEVLLDTLRTYGLPEDHADRYDFKYGRRLEETVVWMELAPESWSLIDNRDDLLLYYHWNQEVGSQTTPMESSVTLVPPTDATPSVQKNAQETKLFNEPSKAKPIVRYRYAKVIKGVEKVAYATSFLPDTYEEAVNTAVSTIKTTTLGEDLELGRVALWVRILDEKGNRYGAVVPPEQLIEFMRETLKKDPFCTIGVMPFPKV</sequence>
<name>A0A8H5BTT3_9AGAR</name>
<protein>
    <submittedName>
        <fullName evidence="1">Uncharacterized protein</fullName>
    </submittedName>
</protein>
<reference evidence="1 2" key="1">
    <citation type="journal article" date="2020" name="ISME J.">
        <title>Uncovering the hidden diversity of litter-decomposition mechanisms in mushroom-forming fungi.</title>
        <authorList>
            <person name="Floudas D."/>
            <person name="Bentzer J."/>
            <person name="Ahren D."/>
            <person name="Johansson T."/>
            <person name="Persson P."/>
            <person name="Tunlid A."/>
        </authorList>
    </citation>
    <scope>NUCLEOTIDE SEQUENCE [LARGE SCALE GENOMIC DNA]</scope>
    <source>
        <strain evidence="1 2">CBS 101986</strain>
    </source>
</reference>
<evidence type="ECO:0000313" key="1">
    <source>
        <dbReference type="EMBL" id="KAF5329235.1"/>
    </source>
</evidence>
<dbReference type="Proteomes" id="UP000567179">
    <property type="component" value="Unassembled WGS sequence"/>
</dbReference>
<dbReference type="AlphaFoldDB" id="A0A8H5BTT3"/>
<evidence type="ECO:0000313" key="2">
    <source>
        <dbReference type="Proteomes" id="UP000567179"/>
    </source>
</evidence>
<dbReference type="EMBL" id="JAACJJ010000002">
    <property type="protein sequence ID" value="KAF5329235.1"/>
    <property type="molecule type" value="Genomic_DNA"/>
</dbReference>
<comment type="caution">
    <text evidence="1">The sequence shown here is derived from an EMBL/GenBank/DDBJ whole genome shotgun (WGS) entry which is preliminary data.</text>
</comment>